<keyword evidence="3" id="KW-0472">Membrane</keyword>
<dbReference type="PROSITE" id="PS50195">
    <property type="entry name" value="PX"/>
    <property type="match status" value="1"/>
</dbReference>
<comment type="caution">
    <text evidence="6">The sequence shown here is derived from an EMBL/GenBank/DDBJ whole genome shotgun (WGS) entry which is preliminary data.</text>
</comment>
<dbReference type="AlphaFoldDB" id="A0A0L7LFY1"/>
<dbReference type="SMART" id="SM00312">
    <property type="entry name" value="PX"/>
    <property type="match status" value="1"/>
</dbReference>
<sequence length="719" mass="82313">MKWIAICLAPVLLVLLWNFSFLWGVVHLSLLTICIIILVFALTLWGHVSLSSPHHTSTFLLDTVEKEVRQLDDILKEEATNWPQSAKKTHLPVIFGRTVDSQLQLLIDYLLRDFVTRWLKELSHKPEPVVDKLKEHIWGAIQNLYERLLRVDAEKLLASDMVMKITQHFERIRIAKDSQKEVNAMHVRTHEYAKTFEDYIRLIKNCNNVDTLKRLRYNVKRAKGVDLDAVDKNAATHNASRQQIADAKKLQRYIHQLTIAKDECETALNALGWDGAFPTVESDSKTLPLHKAMESVTGRKYLSMFLETMCSQGLVGFWMAVEELRHSPRSSWHQLGAEIFYTYIRSPSAEIKVDKDTRKRMESFLLGDKGPEVFYEVQETVVDTIQDKYFQSFLMSDQYKALIAELATEEANKERSPIEDRQLSNESVSSAESVGGAALAALRASLKPESPALSMLANEVEKLAGEQMRLEAHLARTDTWAEHLGSWRATVHSAEILDESKPPQFVVVVHMAEQETEEDDRPEQISTGWVLLRNLNEFQDLHRKLRPLCSDLKNIELPSNSFKFLFGKNDKTSLDKAKILIQKYLEFVLEDDRLNQSEALYTFLNPSSEYLKQGEPKKNKFSFSTLFKSTSSEVTNRSSADREAFVHLSADEDEISLQIKETVSWLFSENMLHYYIGVVLKSWWPGGLLSENTCNRNFQDKDGGARRAQTVPHAAEHDA</sequence>
<keyword evidence="7" id="KW-1185">Reference proteome</keyword>
<dbReference type="InterPro" id="IPR044926">
    <property type="entry name" value="RGS_subdomain_2"/>
</dbReference>
<dbReference type="SMART" id="SM00315">
    <property type="entry name" value="RGS"/>
    <property type="match status" value="1"/>
</dbReference>
<dbReference type="CDD" id="cd06878">
    <property type="entry name" value="PX_SNX25"/>
    <property type="match status" value="1"/>
</dbReference>
<dbReference type="GO" id="GO:0035091">
    <property type="term" value="F:phosphatidylinositol binding"/>
    <property type="evidence" value="ECO:0007669"/>
    <property type="project" value="InterPro"/>
</dbReference>
<accession>A0A0L7LFY1</accession>
<evidence type="ECO:0000256" key="2">
    <source>
        <dbReference type="SAM" id="MobiDB-lite"/>
    </source>
</evidence>
<dbReference type="InterPro" id="IPR037899">
    <property type="entry name" value="SNX25_PX"/>
</dbReference>
<organism evidence="6 7">
    <name type="scientific">Operophtera brumata</name>
    <name type="common">Winter moth</name>
    <name type="synonym">Phalaena brumata</name>
    <dbReference type="NCBI Taxonomy" id="104452"/>
    <lineage>
        <taxon>Eukaryota</taxon>
        <taxon>Metazoa</taxon>
        <taxon>Ecdysozoa</taxon>
        <taxon>Arthropoda</taxon>
        <taxon>Hexapoda</taxon>
        <taxon>Insecta</taxon>
        <taxon>Pterygota</taxon>
        <taxon>Neoptera</taxon>
        <taxon>Endopterygota</taxon>
        <taxon>Lepidoptera</taxon>
        <taxon>Glossata</taxon>
        <taxon>Ditrysia</taxon>
        <taxon>Geometroidea</taxon>
        <taxon>Geometridae</taxon>
        <taxon>Larentiinae</taxon>
        <taxon>Operophtera</taxon>
    </lineage>
</organism>
<protein>
    <submittedName>
        <fullName evidence="6">Sorting nexin-25</fullName>
    </submittedName>
</protein>
<comment type="similarity">
    <text evidence="1">Belongs to the sorting nexin family.</text>
</comment>
<dbReference type="SUPFAM" id="SSF64268">
    <property type="entry name" value="PX domain"/>
    <property type="match status" value="1"/>
</dbReference>
<dbReference type="Pfam" id="PF08628">
    <property type="entry name" value="Nexin_C"/>
    <property type="match status" value="1"/>
</dbReference>
<keyword evidence="3" id="KW-0812">Transmembrane</keyword>
<evidence type="ECO:0000256" key="1">
    <source>
        <dbReference type="ARBA" id="ARBA00010883"/>
    </source>
</evidence>
<dbReference type="Pfam" id="PF00615">
    <property type="entry name" value="RGS"/>
    <property type="match status" value="1"/>
</dbReference>
<name>A0A0L7LFY1_OPEBR</name>
<evidence type="ECO:0000313" key="6">
    <source>
        <dbReference type="EMBL" id="KOB74367.1"/>
    </source>
</evidence>
<dbReference type="Proteomes" id="UP000037510">
    <property type="component" value="Unassembled WGS sequence"/>
</dbReference>
<evidence type="ECO:0000256" key="3">
    <source>
        <dbReference type="SAM" id="Phobius"/>
    </source>
</evidence>
<dbReference type="Pfam" id="PF02194">
    <property type="entry name" value="PXA"/>
    <property type="match status" value="1"/>
</dbReference>
<dbReference type="PROSITE" id="PS50132">
    <property type="entry name" value="RGS"/>
    <property type="match status" value="1"/>
</dbReference>
<dbReference type="SUPFAM" id="SSF48097">
    <property type="entry name" value="Regulator of G-protein signaling, RGS"/>
    <property type="match status" value="1"/>
</dbReference>
<dbReference type="PANTHER" id="PTHR22775">
    <property type="entry name" value="SORTING NEXIN"/>
    <property type="match status" value="1"/>
</dbReference>
<dbReference type="InterPro" id="IPR001683">
    <property type="entry name" value="PX_dom"/>
</dbReference>
<dbReference type="InterPro" id="IPR013937">
    <property type="entry name" value="Sorting_nexin_C"/>
</dbReference>
<dbReference type="PANTHER" id="PTHR22775:SF48">
    <property type="entry name" value="SORTING NEXIN-25"/>
    <property type="match status" value="1"/>
</dbReference>
<dbReference type="Gene3D" id="1.10.167.10">
    <property type="entry name" value="Regulator of G-protein Signalling 4, domain 2"/>
    <property type="match status" value="1"/>
</dbReference>
<evidence type="ECO:0000313" key="7">
    <source>
        <dbReference type="Proteomes" id="UP000037510"/>
    </source>
</evidence>
<proteinExistence type="inferred from homology"/>
<dbReference type="Gene3D" id="3.30.1520.10">
    <property type="entry name" value="Phox-like domain"/>
    <property type="match status" value="1"/>
</dbReference>
<dbReference type="EMBL" id="JTDY01001259">
    <property type="protein sequence ID" value="KOB74367.1"/>
    <property type="molecule type" value="Genomic_DNA"/>
</dbReference>
<evidence type="ECO:0000259" key="5">
    <source>
        <dbReference type="PROSITE" id="PS50195"/>
    </source>
</evidence>
<dbReference type="Pfam" id="PF00787">
    <property type="entry name" value="PX"/>
    <property type="match status" value="1"/>
</dbReference>
<dbReference type="InterPro" id="IPR036305">
    <property type="entry name" value="RGS_sf"/>
</dbReference>
<dbReference type="InterPro" id="IPR003114">
    <property type="entry name" value="Phox_assoc"/>
</dbReference>
<keyword evidence="3" id="KW-1133">Transmembrane helix</keyword>
<dbReference type="InterPro" id="IPR016137">
    <property type="entry name" value="RGS"/>
</dbReference>
<reference evidence="6 7" key="1">
    <citation type="journal article" date="2015" name="Genome Biol. Evol.">
        <title>The genome of winter moth (Operophtera brumata) provides a genomic perspective on sexual dimorphism and phenology.</title>
        <authorList>
            <person name="Derks M.F."/>
            <person name="Smit S."/>
            <person name="Salis L."/>
            <person name="Schijlen E."/>
            <person name="Bossers A."/>
            <person name="Mateman C."/>
            <person name="Pijl A.S."/>
            <person name="de Ridder D."/>
            <person name="Groenen M.A."/>
            <person name="Visser M.E."/>
            <person name="Megens H.J."/>
        </authorList>
    </citation>
    <scope>NUCLEOTIDE SEQUENCE [LARGE SCALE GENOMIC DNA]</scope>
    <source>
        <strain evidence="6">WM2013NL</strain>
        <tissue evidence="6">Head and thorax</tissue>
    </source>
</reference>
<evidence type="ECO:0000259" key="4">
    <source>
        <dbReference type="PROSITE" id="PS50132"/>
    </source>
</evidence>
<dbReference type="CDD" id="cd08720">
    <property type="entry name" value="RGS_SNX25"/>
    <property type="match status" value="1"/>
</dbReference>
<feature type="region of interest" description="Disordered" evidence="2">
    <location>
        <begin position="700"/>
        <end position="719"/>
    </location>
</feature>
<dbReference type="InterPro" id="IPR036871">
    <property type="entry name" value="PX_dom_sf"/>
</dbReference>
<feature type="transmembrane region" description="Helical" evidence="3">
    <location>
        <begin position="28"/>
        <end position="48"/>
    </location>
</feature>
<feature type="domain" description="PX" evidence="5">
    <location>
        <begin position="485"/>
        <end position="611"/>
    </location>
</feature>
<dbReference type="STRING" id="104452.A0A0L7LFY1"/>
<feature type="domain" description="RGS" evidence="4">
    <location>
        <begin position="288"/>
        <end position="403"/>
    </location>
</feature>
<gene>
    <name evidence="6" type="ORF">OBRU01_09182</name>
</gene>